<feature type="region of interest" description="Disordered" evidence="6">
    <location>
        <begin position="115"/>
        <end position="145"/>
    </location>
</feature>
<dbReference type="AlphaFoldDB" id="G2QHA1"/>
<dbReference type="OMA" id="HLDYCPW"/>
<dbReference type="Pfam" id="PF08600">
    <property type="entry name" value="NuBaID_C"/>
    <property type="match status" value="1"/>
</dbReference>
<feature type="region of interest" description="Disordered" evidence="6">
    <location>
        <begin position="307"/>
        <end position="356"/>
    </location>
</feature>
<feature type="compositionally biased region" description="Basic and acidic residues" evidence="6">
    <location>
        <begin position="596"/>
        <end position="606"/>
    </location>
</feature>
<feature type="compositionally biased region" description="Low complexity" evidence="6">
    <location>
        <begin position="447"/>
        <end position="458"/>
    </location>
</feature>
<evidence type="ECO:0000256" key="3">
    <source>
        <dbReference type="ARBA" id="ARBA00022771"/>
    </source>
</evidence>
<feature type="compositionally biased region" description="Basic and acidic residues" evidence="6">
    <location>
        <begin position="25"/>
        <end position="34"/>
    </location>
</feature>
<feature type="compositionally biased region" description="Acidic residues" evidence="6">
    <location>
        <begin position="568"/>
        <end position="577"/>
    </location>
</feature>
<keyword evidence="4" id="KW-0862">Zinc</keyword>
<dbReference type="RefSeq" id="XP_003664006.1">
    <property type="nucleotide sequence ID" value="XM_003663958.1"/>
</dbReference>
<accession>G2QHA1</accession>
<evidence type="ECO:0000256" key="6">
    <source>
        <dbReference type="SAM" id="MobiDB-lite"/>
    </source>
</evidence>
<evidence type="ECO:0000259" key="7">
    <source>
        <dbReference type="Pfam" id="PF07967"/>
    </source>
</evidence>
<dbReference type="GO" id="GO:0008270">
    <property type="term" value="F:zinc ion binding"/>
    <property type="evidence" value="ECO:0007669"/>
    <property type="project" value="UniProtKB-KW"/>
</dbReference>
<dbReference type="KEGG" id="mtm:MYCTH_2306302"/>
<feature type="compositionally biased region" description="Low complexity" evidence="6">
    <location>
        <begin position="520"/>
        <end position="535"/>
    </location>
</feature>
<dbReference type="PANTHER" id="PTHR15835:SF6">
    <property type="entry name" value="ZINC FINGER C3HC-TYPE PROTEIN 1"/>
    <property type="match status" value="1"/>
</dbReference>
<dbReference type="InParanoid" id="G2QHA1"/>
<sequence>MNSTVKRKFNALLQGIGNQLPNEYSSDRSDRESLDPASSPLSQRSSAHPSRTMAGGDSSLDLQKRRRLGEVTTTPTPSKYATLQTTPMRSSPASIRSVPPAITTTTTTVSNVTLRKWTPGSASASASPAPDPRDGLPPPPKYCPGDRDQLLRRLATFQELTDWAPKPDRVNEVEWAKRGWVCQGKERVKCALCGRELAVKVNRKEVDGKEIAVLIASEVAESVVDTYVRLIVEAHAEDCLWRKRGCDDSLLRLPLPNPKLALQGLRQRYDELCERAAFLPYEFNLRLPPGLDLDAIITYLPPTFFTDPPPKHPPAAAADNNKNNNNNNNHQANPNPNSNSNPASTPSPAASAAPAEPTINRPALALALFGWQSLTHPQLGNPVPNSASCHTCLRRLGLWMFKSREVDPATGAVVVPAPMDHLDPLREHRFFCPWKNPAAQRNPGARSSSSSFSSSSSSGPAGMAAWEVLVQGLRNEAFIRERISGAGSGSGSAARRRKEATEKEGRRIEAAVLPGHGRSKSSVPAPGAGSSSLSGDGSGGRAGADDGVPKTPGRPVTAGCQPRITVGDADEDYDGDGDGDRDGVRQSADGLDDEEARAKKDKDMMSRLRRVKSLFNTKTGSKLRRLGGSRPGTSHSNVGGGE</sequence>
<feature type="domain" description="NuBaID C-terminal" evidence="8">
    <location>
        <begin position="363"/>
        <end position="477"/>
    </location>
</feature>
<keyword evidence="10" id="KW-1185">Reference proteome</keyword>
<gene>
    <name evidence="9" type="ORF">MYCTH_2306302</name>
</gene>
<evidence type="ECO:0008006" key="11">
    <source>
        <dbReference type="Google" id="ProtNLM"/>
    </source>
</evidence>
<feature type="compositionally biased region" description="Polar residues" evidence="6">
    <location>
        <begin position="71"/>
        <end position="94"/>
    </location>
</feature>
<dbReference type="GeneID" id="11513481"/>
<evidence type="ECO:0000256" key="5">
    <source>
        <dbReference type="ARBA" id="ARBA00023242"/>
    </source>
</evidence>
<dbReference type="OrthoDB" id="2592092at2759"/>
<name>G2QHA1_THET4</name>
<feature type="compositionally biased region" description="Polar residues" evidence="6">
    <location>
        <begin position="39"/>
        <end position="49"/>
    </location>
</feature>
<evidence type="ECO:0000259" key="8">
    <source>
        <dbReference type="Pfam" id="PF08600"/>
    </source>
</evidence>
<proteinExistence type="predicted"/>
<keyword evidence="5" id="KW-0539">Nucleus</keyword>
<evidence type="ECO:0000256" key="2">
    <source>
        <dbReference type="ARBA" id="ARBA00022723"/>
    </source>
</evidence>
<dbReference type="eggNOG" id="KOG4765">
    <property type="taxonomic scope" value="Eukaryota"/>
</dbReference>
<evidence type="ECO:0000256" key="1">
    <source>
        <dbReference type="ARBA" id="ARBA00004123"/>
    </source>
</evidence>
<dbReference type="EMBL" id="CP003005">
    <property type="protein sequence ID" value="AEO58761.1"/>
    <property type="molecule type" value="Genomic_DNA"/>
</dbReference>
<dbReference type="Pfam" id="PF07967">
    <property type="entry name" value="zf-C3HC"/>
    <property type="match status" value="1"/>
</dbReference>
<feature type="region of interest" description="Disordered" evidence="6">
    <location>
        <begin position="484"/>
        <end position="642"/>
    </location>
</feature>
<evidence type="ECO:0000256" key="4">
    <source>
        <dbReference type="ARBA" id="ARBA00022833"/>
    </source>
</evidence>
<feature type="compositionally biased region" description="Polar residues" evidence="6">
    <location>
        <begin position="631"/>
        <end position="642"/>
    </location>
</feature>
<organism evidence="9 10">
    <name type="scientific">Thermothelomyces thermophilus (strain ATCC 42464 / BCRC 31852 / DSM 1799)</name>
    <name type="common">Sporotrichum thermophile</name>
    <dbReference type="NCBI Taxonomy" id="573729"/>
    <lineage>
        <taxon>Eukaryota</taxon>
        <taxon>Fungi</taxon>
        <taxon>Dikarya</taxon>
        <taxon>Ascomycota</taxon>
        <taxon>Pezizomycotina</taxon>
        <taxon>Sordariomycetes</taxon>
        <taxon>Sordariomycetidae</taxon>
        <taxon>Sordariales</taxon>
        <taxon>Chaetomiaceae</taxon>
        <taxon>Thermothelomyces</taxon>
    </lineage>
</organism>
<dbReference type="PANTHER" id="PTHR15835">
    <property type="entry name" value="NUCLEAR-INTERACTING PARTNER OF ALK"/>
    <property type="match status" value="1"/>
</dbReference>
<evidence type="ECO:0000313" key="10">
    <source>
        <dbReference type="Proteomes" id="UP000007322"/>
    </source>
</evidence>
<feature type="domain" description="C3HC-type" evidence="7">
    <location>
        <begin position="144"/>
        <end position="282"/>
    </location>
</feature>
<keyword evidence="2" id="KW-0479">Metal-binding</keyword>
<reference evidence="9 10" key="1">
    <citation type="journal article" date="2011" name="Nat. Biotechnol.">
        <title>Comparative genomic analysis of the thermophilic biomass-degrading fungi Myceliophthora thermophila and Thielavia terrestris.</title>
        <authorList>
            <person name="Berka R.M."/>
            <person name="Grigoriev I.V."/>
            <person name="Otillar R."/>
            <person name="Salamov A."/>
            <person name="Grimwood J."/>
            <person name="Reid I."/>
            <person name="Ishmael N."/>
            <person name="John T."/>
            <person name="Darmond C."/>
            <person name="Moisan M.-C."/>
            <person name="Henrissat B."/>
            <person name="Coutinho P.M."/>
            <person name="Lombard V."/>
            <person name="Natvig D.O."/>
            <person name="Lindquist E."/>
            <person name="Schmutz J."/>
            <person name="Lucas S."/>
            <person name="Harris P."/>
            <person name="Powlowski J."/>
            <person name="Bellemare A."/>
            <person name="Taylor D."/>
            <person name="Butler G."/>
            <person name="de Vries R.P."/>
            <person name="Allijn I.E."/>
            <person name="van den Brink J."/>
            <person name="Ushinsky S."/>
            <person name="Storms R."/>
            <person name="Powell A.J."/>
            <person name="Paulsen I.T."/>
            <person name="Elbourne L.D.H."/>
            <person name="Baker S.E."/>
            <person name="Magnuson J."/>
            <person name="LaBoissiere S."/>
            <person name="Clutterbuck A.J."/>
            <person name="Martinez D."/>
            <person name="Wogulis M."/>
            <person name="de Leon A.L."/>
            <person name="Rey M.W."/>
            <person name="Tsang A."/>
        </authorList>
    </citation>
    <scope>NUCLEOTIDE SEQUENCE [LARGE SCALE GENOMIC DNA]</scope>
    <source>
        <strain evidence="10">ATCC 42464 / BCRC 31852 / DSM 1799</strain>
    </source>
</reference>
<keyword evidence="3" id="KW-0863">Zinc-finger</keyword>
<feature type="compositionally biased region" description="Low complexity" evidence="6">
    <location>
        <begin position="119"/>
        <end position="128"/>
    </location>
</feature>
<evidence type="ECO:0000313" key="9">
    <source>
        <dbReference type="EMBL" id="AEO58761.1"/>
    </source>
</evidence>
<dbReference type="VEuPathDB" id="FungiDB:MYCTH_2306302"/>
<protein>
    <recommendedName>
        <fullName evidence="11">C3HC-type domain-containing protein</fullName>
    </recommendedName>
</protein>
<comment type="subcellular location">
    <subcellularLocation>
        <location evidence="1">Nucleus</location>
    </subcellularLocation>
</comment>
<feature type="compositionally biased region" description="Low complexity" evidence="6">
    <location>
        <begin position="314"/>
        <end position="355"/>
    </location>
</feature>
<dbReference type="InterPro" id="IPR013909">
    <property type="entry name" value="NuBaID_C"/>
</dbReference>
<feature type="region of interest" description="Disordered" evidence="6">
    <location>
        <begin position="15"/>
        <end position="98"/>
    </location>
</feature>
<dbReference type="Proteomes" id="UP000007322">
    <property type="component" value="Chromosome 4"/>
</dbReference>
<dbReference type="InterPro" id="IPR012935">
    <property type="entry name" value="NuBaID_N"/>
</dbReference>
<feature type="region of interest" description="Disordered" evidence="6">
    <location>
        <begin position="439"/>
        <end position="458"/>
    </location>
</feature>
<dbReference type="STRING" id="573729.G2QHA1"/>
<dbReference type="GO" id="GO:0005634">
    <property type="term" value="C:nucleus"/>
    <property type="evidence" value="ECO:0007669"/>
    <property type="project" value="UniProtKB-SubCell"/>
</dbReference>
<dbReference type="HOGENOM" id="CLU_031412_0_0_1"/>
<feature type="compositionally biased region" description="Basic and acidic residues" evidence="6">
    <location>
        <begin position="499"/>
        <end position="509"/>
    </location>
</feature>